<sequence length="178" mass="20093">MRAGHSRSRNTLASLATVLLLALTGCTEGEEEKREYSIPESLCGVNIDTDLTEPFMPPGKRIHQEEENSLIIWSCDISVDGEDVFRISRDSWEPGWSTRRFAVRHAYVKPEHESEDKSYVYSDNGAVATVRCTEQGGDRDLFLAAKADENSADEKAMEKLITAYREEFLKNDPCADER</sequence>
<dbReference type="EMBL" id="PGGW01000019">
    <property type="protein sequence ID" value="PJE98478.1"/>
    <property type="molecule type" value="Genomic_DNA"/>
</dbReference>
<evidence type="ECO:0008006" key="3">
    <source>
        <dbReference type="Google" id="ProtNLM"/>
    </source>
</evidence>
<dbReference type="Proteomes" id="UP000230407">
    <property type="component" value="Unassembled WGS sequence"/>
</dbReference>
<reference evidence="1 2" key="1">
    <citation type="submission" date="2017-11" db="EMBL/GenBank/DDBJ databases">
        <title>Streptomyces carmine sp. nov., a novel actinomycete isolated from Sophora alopecuroides in Xinjiang, China.</title>
        <authorList>
            <person name="Wang Y."/>
            <person name="Luo X."/>
            <person name="Wan C."/>
            <person name="Zhang L."/>
        </authorList>
    </citation>
    <scope>NUCLEOTIDE SEQUENCE [LARGE SCALE GENOMIC DNA]</scope>
    <source>
        <strain evidence="1 2">TRM SA0054</strain>
    </source>
</reference>
<dbReference type="AlphaFoldDB" id="A0A2M8M2P6"/>
<organism evidence="1 2">
    <name type="scientific">Streptomyces carminius</name>
    <dbReference type="NCBI Taxonomy" id="2665496"/>
    <lineage>
        <taxon>Bacteria</taxon>
        <taxon>Bacillati</taxon>
        <taxon>Actinomycetota</taxon>
        <taxon>Actinomycetes</taxon>
        <taxon>Kitasatosporales</taxon>
        <taxon>Streptomycetaceae</taxon>
        <taxon>Streptomyces</taxon>
    </lineage>
</organism>
<accession>A0A2M8M2P6</accession>
<gene>
    <name evidence="1" type="ORF">CUT44_07155</name>
</gene>
<protein>
    <recommendedName>
        <fullName evidence="3">DUF3558 domain-containing protein</fullName>
    </recommendedName>
</protein>
<evidence type="ECO:0000313" key="1">
    <source>
        <dbReference type="EMBL" id="PJE98478.1"/>
    </source>
</evidence>
<dbReference type="PROSITE" id="PS51257">
    <property type="entry name" value="PROKAR_LIPOPROTEIN"/>
    <property type="match status" value="1"/>
</dbReference>
<comment type="caution">
    <text evidence="1">The sequence shown here is derived from an EMBL/GenBank/DDBJ whole genome shotgun (WGS) entry which is preliminary data.</text>
</comment>
<keyword evidence="2" id="KW-1185">Reference proteome</keyword>
<proteinExistence type="predicted"/>
<name>A0A2M8M2P6_9ACTN</name>
<evidence type="ECO:0000313" key="2">
    <source>
        <dbReference type="Proteomes" id="UP000230407"/>
    </source>
</evidence>